<keyword evidence="3" id="KW-1185">Reference proteome</keyword>
<accession>A0A930VNN8</accession>
<name>A0A930VNN8_9ACTN</name>
<keyword evidence="1" id="KW-1133">Transmembrane helix</keyword>
<sequence length="104" mass="11245">MSDPRLVEPDRAPAPTPYDPLRLCIFATIALLGWLLGPAALAFFAVLGIVGYTRARRAGLLRSRCLLGDTRNVLAYLGVLAGLGVAGLVWAVASDSLWVPWVRW</sequence>
<proteinExistence type="predicted"/>
<evidence type="ECO:0000313" key="3">
    <source>
        <dbReference type="Proteomes" id="UP000660668"/>
    </source>
</evidence>
<organism evidence="2 3">
    <name type="scientific">Nocardioides agariphilus</name>
    <dbReference type="NCBI Taxonomy" id="433664"/>
    <lineage>
        <taxon>Bacteria</taxon>
        <taxon>Bacillati</taxon>
        <taxon>Actinomycetota</taxon>
        <taxon>Actinomycetes</taxon>
        <taxon>Propionibacteriales</taxon>
        <taxon>Nocardioidaceae</taxon>
        <taxon>Nocardioides</taxon>
    </lineage>
</organism>
<dbReference type="EMBL" id="JADKPO010000036">
    <property type="protein sequence ID" value="MBF4769997.1"/>
    <property type="molecule type" value="Genomic_DNA"/>
</dbReference>
<feature type="transmembrane region" description="Helical" evidence="1">
    <location>
        <begin position="20"/>
        <end position="52"/>
    </location>
</feature>
<evidence type="ECO:0000256" key="1">
    <source>
        <dbReference type="SAM" id="Phobius"/>
    </source>
</evidence>
<evidence type="ECO:0000313" key="2">
    <source>
        <dbReference type="EMBL" id="MBF4769997.1"/>
    </source>
</evidence>
<dbReference type="AlphaFoldDB" id="A0A930VNN8"/>
<dbReference type="Proteomes" id="UP000660668">
    <property type="component" value="Unassembled WGS sequence"/>
</dbReference>
<keyword evidence="1" id="KW-0472">Membrane</keyword>
<comment type="caution">
    <text evidence="2">The sequence shown here is derived from an EMBL/GenBank/DDBJ whole genome shotgun (WGS) entry which is preliminary data.</text>
</comment>
<reference evidence="2" key="1">
    <citation type="submission" date="2020-11" db="EMBL/GenBank/DDBJ databases">
        <title>Nocardioides cynanchi sp. nov., isolated from soil of rhizosphere of Cynanchum wilfordii.</title>
        <authorList>
            <person name="Lee J.-S."/>
            <person name="Suh M.K."/>
            <person name="Kim J.-S."/>
        </authorList>
    </citation>
    <scope>NUCLEOTIDE SEQUENCE</scope>
    <source>
        <strain evidence="2">KCTC 19276</strain>
    </source>
</reference>
<feature type="transmembrane region" description="Helical" evidence="1">
    <location>
        <begin position="73"/>
        <end position="93"/>
    </location>
</feature>
<dbReference type="RefSeq" id="WP_194698142.1">
    <property type="nucleotide sequence ID" value="NZ_JADKPO010000036.1"/>
</dbReference>
<gene>
    <name evidence="2" type="ORF">ISU10_19670</name>
</gene>
<keyword evidence="1" id="KW-0812">Transmembrane</keyword>
<protein>
    <submittedName>
        <fullName evidence="2">Uncharacterized protein</fullName>
    </submittedName>
</protein>